<evidence type="ECO:0000313" key="2">
    <source>
        <dbReference type="EMBL" id="KAK2573973.1"/>
    </source>
</evidence>
<dbReference type="InterPro" id="IPR038765">
    <property type="entry name" value="Papain-like_cys_pep_sf"/>
</dbReference>
<dbReference type="GO" id="GO:0004843">
    <property type="term" value="F:cysteine-type deubiquitinase activity"/>
    <property type="evidence" value="ECO:0007669"/>
    <property type="project" value="TreeGrafter"/>
</dbReference>
<dbReference type="SUPFAM" id="SSF54001">
    <property type="entry name" value="Cysteine proteinases"/>
    <property type="match status" value="1"/>
</dbReference>
<dbReference type="EMBL" id="JARQWQ010000001">
    <property type="protein sequence ID" value="KAK2573973.1"/>
    <property type="molecule type" value="Genomic_DNA"/>
</dbReference>
<dbReference type="InterPro" id="IPR050185">
    <property type="entry name" value="Ub_carboxyl-term_hydrolase"/>
</dbReference>
<dbReference type="AlphaFoldDB" id="A0AAD9R6G7"/>
<protein>
    <submittedName>
        <fullName evidence="2">Ubiquitin carboxyl-terminal hydrolase 32</fullName>
    </submittedName>
</protein>
<feature type="compositionally biased region" description="Polar residues" evidence="1">
    <location>
        <begin position="315"/>
        <end position="326"/>
    </location>
</feature>
<dbReference type="PANTHER" id="PTHR21646:SF76">
    <property type="entry name" value="UBIQUITIN CARBOXYL-TERMINAL HYDROLASE 32"/>
    <property type="match status" value="1"/>
</dbReference>
<feature type="region of interest" description="Disordered" evidence="1">
    <location>
        <begin position="274"/>
        <end position="326"/>
    </location>
</feature>
<feature type="compositionally biased region" description="Low complexity" evidence="1">
    <location>
        <begin position="299"/>
        <end position="314"/>
    </location>
</feature>
<accession>A0AAD9R6G7</accession>
<dbReference type="Gene3D" id="3.90.70.10">
    <property type="entry name" value="Cysteine proteinases"/>
    <property type="match status" value="1"/>
</dbReference>
<organism evidence="2 3">
    <name type="scientific">Acropora cervicornis</name>
    <name type="common">Staghorn coral</name>
    <dbReference type="NCBI Taxonomy" id="6130"/>
    <lineage>
        <taxon>Eukaryota</taxon>
        <taxon>Metazoa</taxon>
        <taxon>Cnidaria</taxon>
        <taxon>Anthozoa</taxon>
        <taxon>Hexacorallia</taxon>
        <taxon>Scleractinia</taxon>
        <taxon>Astrocoeniina</taxon>
        <taxon>Acroporidae</taxon>
        <taxon>Acropora</taxon>
    </lineage>
</organism>
<proteinExistence type="predicted"/>
<keyword evidence="2" id="KW-0378">Hydrolase</keyword>
<feature type="region of interest" description="Disordered" evidence="1">
    <location>
        <begin position="349"/>
        <end position="371"/>
    </location>
</feature>
<dbReference type="PANTHER" id="PTHR21646">
    <property type="entry name" value="UBIQUITIN CARBOXYL-TERMINAL HYDROLASE"/>
    <property type="match status" value="1"/>
</dbReference>
<feature type="compositionally biased region" description="Basic and acidic residues" evidence="1">
    <location>
        <begin position="285"/>
        <end position="298"/>
    </location>
</feature>
<gene>
    <name evidence="2" type="ORF">P5673_000083</name>
</gene>
<name>A0AAD9R6G7_ACRCE</name>
<dbReference type="GO" id="GO:0005794">
    <property type="term" value="C:Golgi apparatus"/>
    <property type="evidence" value="ECO:0007669"/>
    <property type="project" value="TreeGrafter"/>
</dbReference>
<comment type="caution">
    <text evidence="2">The sequence shown here is derived from an EMBL/GenBank/DDBJ whole genome shotgun (WGS) entry which is preliminary data.</text>
</comment>
<sequence>MGFNHYRAFPNFLQTKMALMSVALPISWWFVFANQNVTSKFSSLKIRLDAYFLAPQKNRPGLFGIPVIVPCTSQTRQCDLYEGVWIQVARLLSPPAPGDTNCKDGDLGDYPFELRAVQKDGLTCAWCPWYRFCHGCLIKCSEQEFSCGSSYIAIEWDPTTLHLRYQSSQEKVSTEHESVERSRKLQTEPIDLYECLRAFTKEEELGEDELWYCNKCKKHRLAVKKLDIWSLPPILSNKIVQYPMEGFDPSAFLAKPFADTPATESTVTTLTVKSLEGHEADEETGERKEPNCIHRNEESPSQSLGELSSSQVELNQNSKPPSRQSSCLSLNMAKVHPEVTSENQAAFTPVEIPNPSNGVGLESSDAGHTHRDGNREVLAASRREGPQSEIPTYKIYAMSECDNSKLQKDSPYMLFYQQEDLDNRTFLPNFNGQTPDSASDDEEYENEVKRLCVIQ</sequence>
<reference evidence="2" key="2">
    <citation type="journal article" date="2023" name="Science">
        <title>Genomic signatures of disease resistance in endangered staghorn corals.</title>
        <authorList>
            <person name="Vollmer S.V."/>
            <person name="Selwyn J.D."/>
            <person name="Despard B.A."/>
            <person name="Roesel C.L."/>
        </authorList>
    </citation>
    <scope>NUCLEOTIDE SEQUENCE</scope>
    <source>
        <strain evidence="2">K2</strain>
    </source>
</reference>
<evidence type="ECO:0000256" key="1">
    <source>
        <dbReference type="SAM" id="MobiDB-lite"/>
    </source>
</evidence>
<keyword evidence="3" id="KW-1185">Reference proteome</keyword>
<reference evidence="2" key="1">
    <citation type="journal article" date="2023" name="G3 (Bethesda)">
        <title>Whole genome assembly and annotation of the endangered Caribbean coral Acropora cervicornis.</title>
        <authorList>
            <person name="Selwyn J.D."/>
            <person name="Vollmer S.V."/>
        </authorList>
    </citation>
    <scope>NUCLEOTIDE SEQUENCE</scope>
    <source>
        <strain evidence="2">K2</strain>
    </source>
</reference>
<dbReference type="Proteomes" id="UP001249851">
    <property type="component" value="Unassembled WGS sequence"/>
</dbReference>
<evidence type="ECO:0000313" key="3">
    <source>
        <dbReference type="Proteomes" id="UP001249851"/>
    </source>
</evidence>